<evidence type="ECO:0000256" key="3">
    <source>
        <dbReference type="ARBA" id="ARBA00022490"/>
    </source>
</evidence>
<dbReference type="Gene3D" id="3.90.190.20">
    <property type="entry name" value="Mur ligase, C-terminal domain"/>
    <property type="match status" value="1"/>
</dbReference>
<gene>
    <name evidence="9" type="ORF">UFOPK4028_00378</name>
</gene>
<dbReference type="SUPFAM" id="SSF51984">
    <property type="entry name" value="MurCD N-terminal domain"/>
    <property type="match status" value="1"/>
</dbReference>
<dbReference type="GO" id="GO:0051301">
    <property type="term" value="P:cell division"/>
    <property type="evidence" value="ECO:0007669"/>
    <property type="project" value="InterPro"/>
</dbReference>
<evidence type="ECO:0000256" key="2">
    <source>
        <dbReference type="ARBA" id="ARBA00004752"/>
    </source>
</evidence>
<dbReference type="PANTHER" id="PTHR43692:SF1">
    <property type="entry name" value="UDP-N-ACETYLMURAMOYLALANINE--D-GLUTAMATE LIGASE"/>
    <property type="match status" value="1"/>
</dbReference>
<dbReference type="GO" id="GO:0008360">
    <property type="term" value="P:regulation of cell shape"/>
    <property type="evidence" value="ECO:0007669"/>
    <property type="project" value="InterPro"/>
</dbReference>
<evidence type="ECO:0000256" key="6">
    <source>
        <dbReference type="ARBA" id="ARBA00022840"/>
    </source>
</evidence>
<evidence type="ECO:0000256" key="1">
    <source>
        <dbReference type="ARBA" id="ARBA00004496"/>
    </source>
</evidence>
<dbReference type="GO" id="GO:0009252">
    <property type="term" value="P:peptidoglycan biosynthetic process"/>
    <property type="evidence" value="ECO:0007669"/>
    <property type="project" value="UniProtKB-UniPathway"/>
</dbReference>
<dbReference type="InterPro" id="IPR004101">
    <property type="entry name" value="Mur_ligase_C"/>
</dbReference>
<proteinExistence type="inferred from homology"/>
<dbReference type="NCBIfam" id="TIGR01087">
    <property type="entry name" value="murD"/>
    <property type="match status" value="1"/>
</dbReference>
<dbReference type="InterPro" id="IPR036615">
    <property type="entry name" value="Mur_ligase_C_dom_sf"/>
</dbReference>
<dbReference type="GO" id="GO:0008764">
    <property type="term" value="F:UDP-N-acetylmuramoylalanine-D-glutamate ligase activity"/>
    <property type="evidence" value="ECO:0007669"/>
    <property type="project" value="UniProtKB-EC"/>
</dbReference>
<dbReference type="SUPFAM" id="SSF53623">
    <property type="entry name" value="MurD-like peptide ligases, catalytic domain"/>
    <property type="match status" value="1"/>
</dbReference>
<dbReference type="Pfam" id="PF02875">
    <property type="entry name" value="Mur_ligase_C"/>
    <property type="match status" value="1"/>
</dbReference>
<dbReference type="SUPFAM" id="SSF53244">
    <property type="entry name" value="MurD-like peptide ligases, peptide-binding domain"/>
    <property type="match status" value="1"/>
</dbReference>
<dbReference type="Pfam" id="PF08245">
    <property type="entry name" value="Mur_ligase_M"/>
    <property type="match status" value="1"/>
</dbReference>
<comment type="subcellular location">
    <subcellularLocation>
        <location evidence="1">Cytoplasm</location>
    </subcellularLocation>
</comment>
<feature type="domain" description="Mur ligase C-terminal" evidence="7">
    <location>
        <begin position="304"/>
        <end position="425"/>
    </location>
</feature>
<keyword evidence="5" id="KW-0547">Nucleotide-binding</keyword>
<dbReference type="UniPathway" id="UPA00219"/>
<feature type="domain" description="Mur ligase central" evidence="8">
    <location>
        <begin position="106"/>
        <end position="282"/>
    </location>
</feature>
<evidence type="ECO:0000259" key="7">
    <source>
        <dbReference type="Pfam" id="PF02875"/>
    </source>
</evidence>
<dbReference type="GO" id="GO:0005737">
    <property type="term" value="C:cytoplasm"/>
    <property type="evidence" value="ECO:0007669"/>
    <property type="project" value="UniProtKB-SubCell"/>
</dbReference>
<dbReference type="EMBL" id="CAESAC010000033">
    <property type="protein sequence ID" value="CAB4333635.1"/>
    <property type="molecule type" value="Genomic_DNA"/>
</dbReference>
<evidence type="ECO:0000256" key="5">
    <source>
        <dbReference type="ARBA" id="ARBA00022741"/>
    </source>
</evidence>
<protein>
    <submittedName>
        <fullName evidence="9">Unannotated protein</fullName>
    </submittedName>
</protein>
<dbReference type="InterPro" id="IPR036565">
    <property type="entry name" value="Mur-like_cat_sf"/>
</dbReference>
<reference evidence="9" key="1">
    <citation type="submission" date="2020-05" db="EMBL/GenBank/DDBJ databases">
        <authorList>
            <person name="Chiriac C."/>
            <person name="Salcher M."/>
            <person name="Ghai R."/>
            <person name="Kavagutti S V."/>
        </authorList>
    </citation>
    <scope>NUCLEOTIDE SEQUENCE</scope>
</reference>
<dbReference type="Gene3D" id="3.40.1190.10">
    <property type="entry name" value="Mur-like, catalytic domain"/>
    <property type="match status" value="1"/>
</dbReference>
<evidence type="ECO:0000259" key="8">
    <source>
        <dbReference type="Pfam" id="PF08245"/>
    </source>
</evidence>
<dbReference type="AlphaFoldDB" id="A0A6J5YT21"/>
<organism evidence="9">
    <name type="scientific">freshwater metagenome</name>
    <dbReference type="NCBI Taxonomy" id="449393"/>
    <lineage>
        <taxon>unclassified sequences</taxon>
        <taxon>metagenomes</taxon>
        <taxon>ecological metagenomes</taxon>
    </lineage>
</organism>
<dbReference type="InterPro" id="IPR013221">
    <property type="entry name" value="Mur_ligase_cen"/>
</dbReference>
<evidence type="ECO:0000256" key="4">
    <source>
        <dbReference type="ARBA" id="ARBA00022598"/>
    </source>
</evidence>
<keyword evidence="6" id="KW-0067">ATP-binding</keyword>
<keyword evidence="3" id="KW-0963">Cytoplasm</keyword>
<evidence type="ECO:0000313" key="9">
    <source>
        <dbReference type="EMBL" id="CAB4333635.1"/>
    </source>
</evidence>
<dbReference type="Gene3D" id="3.40.50.720">
    <property type="entry name" value="NAD(P)-binding Rossmann-like Domain"/>
    <property type="match status" value="1"/>
</dbReference>
<comment type="pathway">
    <text evidence="2">Cell wall biogenesis; peptidoglycan biosynthesis.</text>
</comment>
<accession>A0A6J5YT21</accession>
<dbReference type="GO" id="GO:0005524">
    <property type="term" value="F:ATP binding"/>
    <property type="evidence" value="ECO:0007669"/>
    <property type="project" value="UniProtKB-KW"/>
</dbReference>
<sequence length="449" mass="48874">MNFVEELAGKNCLVVGAGVTGRAVQKALISFGAISKMFDENKNNEQDVINEISEQIELAIVSPGWHPDHKALVKLRENGTKLMSEIDFAWKIKQVLAPNQKWIALSGTNGKTTTIKMVESIFDAASINGKACGNVGETVIEAVCEGEPLDYLALELSSFQIEWSNLAKYESIALLNISEDHIDWHGSYDKYIKAKLKLADHTKLVIANKADPELSNRLKDSSIIWYSLGTPAPGEMGIVENLLIDRAFSGSAASAHEVAELADISPSVPHNVSNALAASALALSIGISHEFIKEGLKKFTPDHHRMELVLEKDEIKWIDDSKATNPHAAIASILSNFNVIWIAGGLAKGANMDLLVNKCADRLKAVILIGEDRELIAKSILDSAKNIDIKRVDKTKGAKELMVDVVKQAKVLAKPGDTVLLAPACASMDQFKSYVERGELFQLAVKELA</sequence>
<dbReference type="HAMAP" id="MF_00639">
    <property type="entry name" value="MurD"/>
    <property type="match status" value="1"/>
</dbReference>
<dbReference type="InterPro" id="IPR005762">
    <property type="entry name" value="MurD"/>
</dbReference>
<dbReference type="PANTHER" id="PTHR43692">
    <property type="entry name" value="UDP-N-ACETYLMURAMOYLALANINE--D-GLUTAMATE LIGASE"/>
    <property type="match status" value="1"/>
</dbReference>
<name>A0A6J5YT21_9ZZZZ</name>
<keyword evidence="4" id="KW-0436">Ligase</keyword>